<proteinExistence type="predicted"/>
<gene>
    <name evidence="1" type="ORF">GPA05_21125</name>
</gene>
<evidence type="ECO:0000313" key="1">
    <source>
        <dbReference type="EMBL" id="QHA20661.1"/>
    </source>
</evidence>
<reference evidence="1 2" key="1">
    <citation type="submission" date="2019-12" db="EMBL/GenBank/DDBJ databases">
        <title>Bacillus toyonensis BV-17 genome.</title>
        <authorList>
            <person name="Chen J."/>
        </authorList>
    </citation>
    <scope>NUCLEOTIDE SEQUENCE [LARGE SCALE GENOMIC DNA]</scope>
    <source>
        <strain evidence="1 2">BV-17</strain>
    </source>
</reference>
<accession>A0ABX6GGP7</accession>
<sequence length="13" mass="1586">MISHHLLSFLFIQ</sequence>
<dbReference type="EMBL" id="CP047044">
    <property type="protein sequence ID" value="QHA20661.1"/>
    <property type="molecule type" value="Genomic_DNA"/>
</dbReference>
<keyword evidence="2" id="KW-1185">Reference proteome</keyword>
<dbReference type="Proteomes" id="UP000440820">
    <property type="component" value="Chromosome"/>
</dbReference>
<name>A0ABX6GGP7_9BACI</name>
<organism evidence="1 2">
    <name type="scientific">Bacillus toyonensis</name>
    <dbReference type="NCBI Taxonomy" id="155322"/>
    <lineage>
        <taxon>Bacteria</taxon>
        <taxon>Bacillati</taxon>
        <taxon>Bacillota</taxon>
        <taxon>Bacilli</taxon>
        <taxon>Bacillales</taxon>
        <taxon>Bacillaceae</taxon>
        <taxon>Bacillus</taxon>
        <taxon>Bacillus cereus group</taxon>
    </lineage>
</organism>
<evidence type="ECO:0000313" key="2">
    <source>
        <dbReference type="Proteomes" id="UP000440820"/>
    </source>
</evidence>
<protein>
    <submittedName>
        <fullName evidence="1">Uncharacterized protein</fullName>
    </submittedName>
</protein>